<gene>
    <name evidence="1" type="ORF">BCV71DRAFT_189627</name>
</gene>
<accession>A0A1X0RMH3</accession>
<proteinExistence type="predicted"/>
<organism evidence="1 2">
    <name type="scientific">Rhizopus microsporus</name>
    <dbReference type="NCBI Taxonomy" id="58291"/>
    <lineage>
        <taxon>Eukaryota</taxon>
        <taxon>Fungi</taxon>
        <taxon>Fungi incertae sedis</taxon>
        <taxon>Mucoromycota</taxon>
        <taxon>Mucoromycotina</taxon>
        <taxon>Mucoromycetes</taxon>
        <taxon>Mucorales</taxon>
        <taxon>Mucorineae</taxon>
        <taxon>Rhizopodaceae</taxon>
        <taxon>Rhizopus</taxon>
    </lineage>
</organism>
<name>A0A1X0RMH3_RHIZD</name>
<protein>
    <submittedName>
        <fullName evidence="1">Uncharacterized protein</fullName>
    </submittedName>
</protein>
<dbReference type="AlphaFoldDB" id="A0A1X0RMH3"/>
<dbReference type="EMBL" id="KV921557">
    <property type="protein sequence ID" value="ORE13210.1"/>
    <property type="molecule type" value="Genomic_DNA"/>
</dbReference>
<feature type="non-terminal residue" evidence="1">
    <location>
        <position position="1"/>
    </location>
</feature>
<dbReference type="Proteomes" id="UP000242381">
    <property type="component" value="Unassembled WGS sequence"/>
</dbReference>
<evidence type="ECO:0000313" key="2">
    <source>
        <dbReference type="Proteomes" id="UP000242381"/>
    </source>
</evidence>
<dbReference type="OMA" id="PKPCARY"/>
<reference evidence="1 2" key="1">
    <citation type="journal article" date="2016" name="Proc. Natl. Acad. Sci. U.S.A.">
        <title>Lipid metabolic changes in an early divergent fungus govern the establishment of a mutualistic symbiosis with endobacteria.</title>
        <authorList>
            <person name="Lastovetsky O.A."/>
            <person name="Gaspar M.L."/>
            <person name="Mondo S.J."/>
            <person name="LaButti K.M."/>
            <person name="Sandor L."/>
            <person name="Grigoriev I.V."/>
            <person name="Henry S.A."/>
            <person name="Pawlowska T.E."/>
        </authorList>
    </citation>
    <scope>NUCLEOTIDE SEQUENCE [LARGE SCALE GENOMIC DNA]</scope>
    <source>
        <strain evidence="1 2">ATCC 11559</strain>
    </source>
</reference>
<sequence>LPDGKPKPCARYPSQLFTKVHSIHCLNMHTRLQIPCTITGPLVLSFERITYS</sequence>
<evidence type="ECO:0000313" key="1">
    <source>
        <dbReference type="EMBL" id="ORE13210.1"/>
    </source>
</evidence>